<name>A0A2N5C9H8_9BURK</name>
<accession>A0A2N5C9H8</accession>
<dbReference type="AlphaFoldDB" id="A0A2N5C9H8"/>
<dbReference type="Proteomes" id="UP000234341">
    <property type="component" value="Unassembled WGS sequence"/>
</dbReference>
<reference evidence="2 3" key="1">
    <citation type="submission" date="2017-12" db="EMBL/GenBank/DDBJ databases">
        <title>Genome sequence of the active heterotrophic nitrifier-denitrifier, Cupriavidus pauculus UM1.</title>
        <authorList>
            <person name="Putonti C."/>
            <person name="Castignetti D."/>
        </authorList>
    </citation>
    <scope>NUCLEOTIDE SEQUENCE [LARGE SCALE GENOMIC DNA]</scope>
    <source>
        <strain evidence="2 3">UM1</strain>
    </source>
</reference>
<comment type="caution">
    <text evidence="2">The sequence shown here is derived from an EMBL/GenBank/DDBJ whole genome shotgun (WGS) entry which is preliminary data.</text>
</comment>
<proteinExistence type="predicted"/>
<dbReference type="EMBL" id="PJRP01000009">
    <property type="protein sequence ID" value="PLP98882.1"/>
    <property type="molecule type" value="Genomic_DNA"/>
</dbReference>
<sequence length="82" mass="8899">MGALRKPKTDPVRKIVRLKAAKSQTKAAASANVTLLVLRINIALWIGHAVMKSINDQWPGIPGFTFLTNLIAHLLATVSVIQ</sequence>
<keyword evidence="1" id="KW-0472">Membrane</keyword>
<dbReference type="RefSeq" id="WP_101683031.1">
    <property type="nucleotide sequence ID" value="NZ_PJRP01000009.1"/>
</dbReference>
<evidence type="ECO:0000256" key="1">
    <source>
        <dbReference type="SAM" id="Phobius"/>
    </source>
</evidence>
<keyword evidence="1" id="KW-1133">Transmembrane helix</keyword>
<feature type="transmembrane region" description="Helical" evidence="1">
    <location>
        <begin position="60"/>
        <end position="81"/>
    </location>
</feature>
<evidence type="ECO:0000313" key="2">
    <source>
        <dbReference type="EMBL" id="PLP98882.1"/>
    </source>
</evidence>
<organism evidence="2 3">
    <name type="scientific">Cupriavidus pauculus</name>
    <dbReference type="NCBI Taxonomy" id="82633"/>
    <lineage>
        <taxon>Bacteria</taxon>
        <taxon>Pseudomonadati</taxon>
        <taxon>Pseudomonadota</taxon>
        <taxon>Betaproteobacteria</taxon>
        <taxon>Burkholderiales</taxon>
        <taxon>Burkholderiaceae</taxon>
        <taxon>Cupriavidus</taxon>
    </lineage>
</organism>
<protein>
    <submittedName>
        <fullName evidence="2">Uncharacterized protein</fullName>
    </submittedName>
</protein>
<evidence type="ECO:0000313" key="3">
    <source>
        <dbReference type="Proteomes" id="UP000234341"/>
    </source>
</evidence>
<keyword evidence="1" id="KW-0812">Transmembrane</keyword>
<feature type="transmembrane region" description="Helical" evidence="1">
    <location>
        <begin position="27"/>
        <end position="48"/>
    </location>
</feature>
<gene>
    <name evidence="2" type="ORF">CYJ10_19025</name>
</gene>